<dbReference type="Proteomes" id="UP000292408">
    <property type="component" value="Unassembled WGS sequence"/>
</dbReference>
<feature type="domain" description="TNT" evidence="1">
    <location>
        <begin position="119"/>
        <end position="209"/>
    </location>
</feature>
<dbReference type="RefSeq" id="WP_130284489.1">
    <property type="nucleotide sequence ID" value="NZ_SGXT01000019.1"/>
</dbReference>
<evidence type="ECO:0000313" key="2">
    <source>
        <dbReference type="EMBL" id="RZT57437.1"/>
    </source>
</evidence>
<dbReference type="GO" id="GO:0050135">
    <property type="term" value="F:NADP+ nucleosidase activity"/>
    <property type="evidence" value="ECO:0007669"/>
    <property type="project" value="InterPro"/>
</dbReference>
<evidence type="ECO:0000259" key="1">
    <source>
        <dbReference type="Pfam" id="PF14021"/>
    </source>
</evidence>
<gene>
    <name evidence="2" type="ORF">EV140_2555</name>
</gene>
<proteinExistence type="predicted"/>
<comment type="caution">
    <text evidence="2">The sequence shown here is derived from an EMBL/GenBank/DDBJ whole genome shotgun (WGS) entry which is preliminary data.</text>
</comment>
<dbReference type="InterPro" id="IPR025331">
    <property type="entry name" value="TNT"/>
</dbReference>
<sequence length="213" mass="23201">MPDFSALRSRLNDRGFTPQHVIVPGDEATEPPLEGALRLREHGNGFVIESVDYGSGLPVATAPDAEGAAEALLAYLSRPLPEPTALPEATVHAWVTDVAKHYFELRDRVAASGPMIIDLPPHLPLDRIGGIDGWRLTPLDTPFELRSLPPTAILPPAEVHRFVTRAAIRVSVRIVEPWFGRPGGALVLLMQEPGFAIRDALASGHLERITIER</sequence>
<reference evidence="2 3" key="1">
    <citation type="journal article" date="2015" name="Stand. Genomic Sci.">
        <title>Genomic Encyclopedia of Bacterial and Archaeal Type Strains, Phase III: the genomes of soil and plant-associated and newly described type strains.</title>
        <authorList>
            <person name="Whitman W.B."/>
            <person name="Woyke T."/>
            <person name="Klenk H.P."/>
            <person name="Zhou Y."/>
            <person name="Lilburn T.G."/>
            <person name="Beck B.J."/>
            <person name="De Vos P."/>
            <person name="Vandamme P."/>
            <person name="Eisen J.A."/>
            <person name="Garrity G."/>
            <person name="Hugenholtz P."/>
            <person name="Kyrpides N.C."/>
        </authorList>
    </citation>
    <scope>NUCLEOTIDE SEQUENCE [LARGE SCALE GENOMIC DNA]</scope>
    <source>
        <strain evidence="2 3">AC4r</strain>
    </source>
</reference>
<dbReference type="AlphaFoldDB" id="A0A4Q7TCG2"/>
<organism evidence="2 3">
    <name type="scientific">Microcella alkaliphila</name>
    <dbReference type="NCBI Taxonomy" id="279828"/>
    <lineage>
        <taxon>Bacteria</taxon>
        <taxon>Bacillati</taxon>
        <taxon>Actinomycetota</taxon>
        <taxon>Actinomycetes</taxon>
        <taxon>Micrococcales</taxon>
        <taxon>Microbacteriaceae</taxon>
        <taxon>Microcella</taxon>
    </lineage>
</organism>
<dbReference type="Pfam" id="PF14021">
    <property type="entry name" value="TNT"/>
    <property type="match status" value="1"/>
</dbReference>
<name>A0A4Q7TCG2_9MICO</name>
<dbReference type="OrthoDB" id="4745173at2"/>
<accession>A0A4Q7TCG2</accession>
<dbReference type="EMBL" id="SGXT01000019">
    <property type="protein sequence ID" value="RZT57437.1"/>
    <property type="molecule type" value="Genomic_DNA"/>
</dbReference>
<evidence type="ECO:0000313" key="3">
    <source>
        <dbReference type="Proteomes" id="UP000292408"/>
    </source>
</evidence>
<keyword evidence="3" id="KW-1185">Reference proteome</keyword>
<protein>
    <submittedName>
        <fullName evidence="2">Uncharacterized protein DUF4237</fullName>
    </submittedName>
</protein>